<keyword evidence="8" id="KW-1185">Reference proteome</keyword>
<reference evidence="6" key="4">
    <citation type="submission" date="2024-05" db="EMBL/GenBank/DDBJ databases">
        <title>Identification and characterization of horizontal gene transfer across gut microbiota members of farm animals based on homology search.</title>
        <authorList>
            <person name="Schwarzerova J."/>
            <person name="Nykrynova M."/>
            <person name="Jureckova K."/>
            <person name="Cejkova D."/>
            <person name="Rychlik I."/>
        </authorList>
    </citation>
    <scope>NUCLEOTIDE SEQUENCE</scope>
    <source>
        <strain evidence="6">176_SSukc20</strain>
    </source>
</reference>
<dbReference type="CDD" id="cd07377">
    <property type="entry name" value="WHTH_GntR"/>
    <property type="match status" value="1"/>
</dbReference>
<dbReference type="SUPFAM" id="SSF64288">
    <property type="entry name" value="Chorismate lyase-like"/>
    <property type="match status" value="1"/>
</dbReference>
<name>A0A921LS06_9ACTN</name>
<dbReference type="Proteomes" id="UP000746751">
    <property type="component" value="Unassembled WGS sequence"/>
</dbReference>
<dbReference type="Gene3D" id="1.10.10.10">
    <property type="entry name" value="Winged helix-like DNA-binding domain superfamily/Winged helix DNA-binding domain"/>
    <property type="match status" value="1"/>
</dbReference>
<keyword evidence="3" id="KW-0804">Transcription</keyword>
<reference evidence="6" key="3">
    <citation type="submission" date="2023-06" db="EMBL/GenBank/DDBJ databases">
        <authorList>
            <person name="Zeman M."/>
            <person name="Kubasova T."/>
            <person name="Jahodarova E."/>
            <person name="Nykrynova M."/>
            <person name="Rychlik I."/>
        </authorList>
    </citation>
    <scope>NUCLEOTIDE SEQUENCE</scope>
    <source>
        <strain evidence="6">176_SSukc20</strain>
    </source>
</reference>
<organism evidence="5 7">
    <name type="scientific">Collinsella ihumii</name>
    <dbReference type="NCBI Taxonomy" id="1720204"/>
    <lineage>
        <taxon>Bacteria</taxon>
        <taxon>Bacillati</taxon>
        <taxon>Actinomycetota</taxon>
        <taxon>Coriobacteriia</taxon>
        <taxon>Coriobacteriales</taxon>
        <taxon>Coriobacteriaceae</taxon>
        <taxon>Collinsella</taxon>
    </lineage>
</organism>
<dbReference type="InterPro" id="IPR011663">
    <property type="entry name" value="UTRA"/>
</dbReference>
<dbReference type="GO" id="GO:0003700">
    <property type="term" value="F:DNA-binding transcription factor activity"/>
    <property type="evidence" value="ECO:0007669"/>
    <property type="project" value="InterPro"/>
</dbReference>
<proteinExistence type="predicted"/>
<evidence type="ECO:0000256" key="1">
    <source>
        <dbReference type="ARBA" id="ARBA00023015"/>
    </source>
</evidence>
<dbReference type="Proteomes" id="UP001168435">
    <property type="component" value="Unassembled WGS sequence"/>
</dbReference>
<dbReference type="InterPro" id="IPR028978">
    <property type="entry name" value="Chorismate_lyase_/UTRA_dom_sf"/>
</dbReference>
<accession>A0A921LS06</accession>
<evidence type="ECO:0000313" key="5">
    <source>
        <dbReference type="EMBL" id="HJG31602.1"/>
    </source>
</evidence>
<dbReference type="Pfam" id="PF00392">
    <property type="entry name" value="GntR"/>
    <property type="match status" value="1"/>
</dbReference>
<dbReference type="RefSeq" id="WP_273342576.1">
    <property type="nucleotide sequence ID" value="NZ_JAUEIM010000028.1"/>
</dbReference>
<evidence type="ECO:0000259" key="4">
    <source>
        <dbReference type="PROSITE" id="PS50949"/>
    </source>
</evidence>
<keyword evidence="2" id="KW-0238">DNA-binding</keyword>
<dbReference type="EMBL" id="DYVF01000055">
    <property type="protein sequence ID" value="HJG31602.1"/>
    <property type="molecule type" value="Genomic_DNA"/>
</dbReference>
<keyword evidence="1" id="KW-0805">Transcription regulation</keyword>
<gene>
    <name evidence="5" type="ORF">K8U80_09470</name>
    <name evidence="6" type="ORF">QVN30_05525</name>
</gene>
<dbReference type="AlphaFoldDB" id="A0A921LS06"/>
<dbReference type="SUPFAM" id="SSF46785">
    <property type="entry name" value="Winged helix' DNA-binding domain"/>
    <property type="match status" value="1"/>
</dbReference>
<dbReference type="InterPro" id="IPR036390">
    <property type="entry name" value="WH_DNA-bd_sf"/>
</dbReference>
<dbReference type="EMBL" id="JAUEIQ010000004">
    <property type="protein sequence ID" value="MDN0063767.1"/>
    <property type="molecule type" value="Genomic_DNA"/>
</dbReference>
<dbReference type="Gene3D" id="3.40.1410.10">
    <property type="entry name" value="Chorismate lyase-like"/>
    <property type="match status" value="1"/>
</dbReference>
<evidence type="ECO:0000313" key="6">
    <source>
        <dbReference type="EMBL" id="MDN0063767.1"/>
    </source>
</evidence>
<dbReference type="GO" id="GO:0003677">
    <property type="term" value="F:DNA binding"/>
    <property type="evidence" value="ECO:0007669"/>
    <property type="project" value="UniProtKB-KW"/>
</dbReference>
<dbReference type="PANTHER" id="PTHR44846:SF12">
    <property type="entry name" value="HTH-TYPE TRANSCRIPTIONAL REGULATOR TRER"/>
    <property type="match status" value="1"/>
</dbReference>
<dbReference type="PANTHER" id="PTHR44846">
    <property type="entry name" value="MANNOSYL-D-GLYCERATE TRANSPORT/METABOLISM SYSTEM REPRESSOR MNGR-RELATED"/>
    <property type="match status" value="1"/>
</dbReference>
<dbReference type="InterPro" id="IPR000524">
    <property type="entry name" value="Tscrpt_reg_HTH_GntR"/>
</dbReference>
<evidence type="ECO:0000256" key="2">
    <source>
        <dbReference type="ARBA" id="ARBA00023125"/>
    </source>
</evidence>
<reference evidence="5" key="2">
    <citation type="submission" date="2021-09" db="EMBL/GenBank/DDBJ databases">
        <authorList>
            <person name="Gilroy R."/>
        </authorList>
    </citation>
    <scope>NUCLEOTIDE SEQUENCE</scope>
    <source>
        <strain evidence="5">ChiGjej2B2-7701</strain>
    </source>
</reference>
<protein>
    <submittedName>
        <fullName evidence="5">UTRA domain-containing protein</fullName>
    </submittedName>
</protein>
<comment type="caution">
    <text evidence="5">The sequence shown here is derived from an EMBL/GenBank/DDBJ whole genome shotgun (WGS) entry which is preliminary data.</text>
</comment>
<evidence type="ECO:0000313" key="8">
    <source>
        <dbReference type="Proteomes" id="UP001168435"/>
    </source>
</evidence>
<dbReference type="Pfam" id="PF07702">
    <property type="entry name" value="UTRA"/>
    <property type="match status" value="1"/>
</dbReference>
<feature type="domain" description="HTH gntR-type" evidence="4">
    <location>
        <begin position="2"/>
        <end position="70"/>
    </location>
</feature>
<dbReference type="SMART" id="SM00345">
    <property type="entry name" value="HTH_GNTR"/>
    <property type="match status" value="1"/>
</dbReference>
<sequence>MKARYDAIFRDLRDTIEDGTYPFQSFLPSEAELTQYYACSHNTLRRALGLLREQGYVQPVHGKGVRVVFQKTERETFSVGQIESFREAGRRSHFRAETRVVDIHHLTATEQIATAYGFEEGVDLTYVERVRVIHDEALIRDCSLFLTEVVPDITEDIARSSIYEYMEHTLGITIAMSKRTITGERANERDRALLDLDGVDYLAVVDNRTFDAQGILIECTQSRHRLDHFRFRDTAVRQKV</sequence>
<dbReference type="PROSITE" id="PS50949">
    <property type="entry name" value="HTH_GNTR"/>
    <property type="match status" value="1"/>
</dbReference>
<dbReference type="SMART" id="SM00866">
    <property type="entry name" value="UTRA"/>
    <property type="match status" value="1"/>
</dbReference>
<dbReference type="InterPro" id="IPR036388">
    <property type="entry name" value="WH-like_DNA-bd_sf"/>
</dbReference>
<dbReference type="GO" id="GO:0045892">
    <property type="term" value="P:negative regulation of DNA-templated transcription"/>
    <property type="evidence" value="ECO:0007669"/>
    <property type="project" value="TreeGrafter"/>
</dbReference>
<reference evidence="5" key="1">
    <citation type="journal article" date="2021" name="PeerJ">
        <title>Extensive microbial diversity within the chicken gut microbiome revealed by metagenomics and culture.</title>
        <authorList>
            <person name="Gilroy R."/>
            <person name="Ravi A."/>
            <person name="Getino M."/>
            <person name="Pursley I."/>
            <person name="Horton D.L."/>
            <person name="Alikhan N.F."/>
            <person name="Baker D."/>
            <person name="Gharbi K."/>
            <person name="Hall N."/>
            <person name="Watson M."/>
            <person name="Adriaenssens E.M."/>
            <person name="Foster-Nyarko E."/>
            <person name="Jarju S."/>
            <person name="Secka A."/>
            <person name="Antonio M."/>
            <person name="Oren A."/>
            <person name="Chaudhuri R.R."/>
            <person name="La Ragione R."/>
            <person name="Hildebrand F."/>
            <person name="Pallen M.J."/>
        </authorList>
    </citation>
    <scope>NUCLEOTIDE SEQUENCE</scope>
    <source>
        <strain evidence="5">ChiGjej2B2-7701</strain>
    </source>
</reference>
<evidence type="ECO:0000256" key="3">
    <source>
        <dbReference type="ARBA" id="ARBA00023163"/>
    </source>
</evidence>
<evidence type="ECO:0000313" key="7">
    <source>
        <dbReference type="Proteomes" id="UP000746751"/>
    </source>
</evidence>
<dbReference type="InterPro" id="IPR050679">
    <property type="entry name" value="Bact_HTH_transcr_reg"/>
</dbReference>